<evidence type="ECO:0000259" key="1">
    <source>
        <dbReference type="Pfam" id="PF21834"/>
    </source>
</evidence>
<dbReference type="PATRIC" id="fig|298794.3.peg.1866"/>
<keyword evidence="3" id="KW-1185">Reference proteome</keyword>
<accession>A0A0J6V2E5</accession>
<dbReference type="AlphaFoldDB" id="A0A0J6V2E5"/>
<dbReference type="OrthoDB" id="7999101at2"/>
<name>A0A0J6V2E5_9HYPH</name>
<dbReference type="InterPro" id="IPR054189">
    <property type="entry name" value="DUF6894"/>
</dbReference>
<organism evidence="2 3">
    <name type="scientific">Methylobacterium variabile</name>
    <dbReference type="NCBI Taxonomy" id="298794"/>
    <lineage>
        <taxon>Bacteria</taxon>
        <taxon>Pseudomonadati</taxon>
        <taxon>Pseudomonadota</taxon>
        <taxon>Alphaproteobacteria</taxon>
        <taxon>Hyphomicrobiales</taxon>
        <taxon>Methylobacteriaceae</taxon>
        <taxon>Methylobacterium</taxon>
    </lineage>
</organism>
<evidence type="ECO:0000313" key="2">
    <source>
        <dbReference type="EMBL" id="KMO32991.1"/>
    </source>
</evidence>
<gene>
    <name evidence="2" type="ORF">VQ02_22265</name>
</gene>
<dbReference type="Proteomes" id="UP000035955">
    <property type="component" value="Unassembled WGS sequence"/>
</dbReference>
<feature type="domain" description="DUF6894" evidence="1">
    <location>
        <begin position="4"/>
        <end position="69"/>
    </location>
</feature>
<sequence length="80" mass="8860">MPCFFFDIRDGHLIVDDVGSEFPNVHAARNAAIKVLPDVAREQIGAGESREVSVLMRDEAGRNLFTATLNLTCRWLVDTA</sequence>
<reference evidence="2 3" key="1">
    <citation type="submission" date="2015-03" db="EMBL/GenBank/DDBJ databases">
        <title>Genome sequencing of Methylobacterium variabile DSM 16961.</title>
        <authorList>
            <person name="Chaudhry V."/>
            <person name="Patil P.B."/>
        </authorList>
    </citation>
    <scope>NUCLEOTIDE SEQUENCE [LARGE SCALE GENOMIC DNA]</scope>
    <source>
        <strain evidence="2 3">DSM 16961</strain>
    </source>
</reference>
<protein>
    <recommendedName>
        <fullName evidence="1">DUF6894 domain-containing protein</fullName>
    </recommendedName>
</protein>
<dbReference type="RefSeq" id="WP_048446401.1">
    <property type="nucleotide sequence ID" value="NZ_LABY01000164.1"/>
</dbReference>
<proteinExistence type="predicted"/>
<dbReference type="Pfam" id="PF21834">
    <property type="entry name" value="DUF6894"/>
    <property type="match status" value="1"/>
</dbReference>
<comment type="caution">
    <text evidence="2">The sequence shown here is derived from an EMBL/GenBank/DDBJ whole genome shotgun (WGS) entry which is preliminary data.</text>
</comment>
<evidence type="ECO:0000313" key="3">
    <source>
        <dbReference type="Proteomes" id="UP000035955"/>
    </source>
</evidence>
<dbReference type="EMBL" id="LABY01000164">
    <property type="protein sequence ID" value="KMO32991.1"/>
    <property type="molecule type" value="Genomic_DNA"/>
</dbReference>